<sequence length="43" mass="4886">MFSWALANLDCSTGPIPVGKRQRPWSIFELRSDAESSHFFVSD</sequence>
<name>A0A1Q8Y9C4_9BURK</name>
<comment type="caution">
    <text evidence="1">The sequence shown here is derived from an EMBL/GenBank/DDBJ whole genome shotgun (WGS) entry which is preliminary data.</text>
</comment>
<keyword evidence="2" id="KW-1185">Reference proteome</keyword>
<protein>
    <submittedName>
        <fullName evidence="1">Uncharacterized protein</fullName>
    </submittedName>
</protein>
<gene>
    <name evidence="1" type="ORF">BLL52_4315</name>
</gene>
<evidence type="ECO:0000313" key="1">
    <source>
        <dbReference type="EMBL" id="OLP04625.1"/>
    </source>
</evidence>
<proteinExistence type="predicted"/>
<evidence type="ECO:0000313" key="2">
    <source>
        <dbReference type="Proteomes" id="UP000185911"/>
    </source>
</evidence>
<organism evidence="1 2">
    <name type="scientific">Rhodoferax antarcticus ANT.BR</name>
    <dbReference type="NCBI Taxonomy" id="1111071"/>
    <lineage>
        <taxon>Bacteria</taxon>
        <taxon>Pseudomonadati</taxon>
        <taxon>Pseudomonadota</taxon>
        <taxon>Betaproteobacteria</taxon>
        <taxon>Burkholderiales</taxon>
        <taxon>Comamonadaceae</taxon>
        <taxon>Rhodoferax</taxon>
    </lineage>
</organism>
<accession>A0A1Q8Y9C4</accession>
<dbReference type="Proteomes" id="UP000185911">
    <property type="component" value="Unassembled WGS sequence"/>
</dbReference>
<dbReference type="AlphaFoldDB" id="A0A1Q8Y9C4"/>
<dbReference type="EMBL" id="MSYM01000020">
    <property type="protein sequence ID" value="OLP04625.1"/>
    <property type="molecule type" value="Genomic_DNA"/>
</dbReference>
<reference evidence="1 2" key="1">
    <citation type="submission" date="2017-01" db="EMBL/GenBank/DDBJ databases">
        <title>Genome sequence of Rhodoferax antarcticus ANT.BR, a psychrophilic purple nonsulfur bacterium from an Antarctic microbial mat.</title>
        <authorList>
            <person name="Baker J."/>
            <person name="Riester C."/>
            <person name="Skinner B."/>
            <person name="Newell A."/>
            <person name="Swingley W."/>
            <person name="Madigan M."/>
            <person name="Jung D."/>
            <person name="Asao M."/>
            <person name="Chen M."/>
            <person name="Loughlin P."/>
            <person name="Pan H."/>
            <person name="Lin S."/>
            <person name="Li N."/>
            <person name="Shaw J."/>
            <person name="Prado M."/>
            <person name="Sherman C."/>
            <person name="Li X."/>
            <person name="Tang J."/>
            <person name="Blankenship R."/>
            <person name="Zhao T."/>
            <person name="Touchman J."/>
            <person name="Sattley M."/>
        </authorList>
    </citation>
    <scope>NUCLEOTIDE SEQUENCE [LARGE SCALE GENOMIC DNA]</scope>
    <source>
        <strain evidence="1 2">ANT.BR</strain>
    </source>
</reference>